<name>A0A8H3XDQ2_GIGMA</name>
<dbReference type="AlphaFoldDB" id="A0A8H3XDQ2"/>
<comment type="caution">
    <text evidence="1">The sequence shown here is derived from an EMBL/GenBank/DDBJ whole genome shotgun (WGS) entry which is preliminary data.</text>
</comment>
<proteinExistence type="predicted"/>
<dbReference type="OrthoDB" id="2422390at2759"/>
<organism evidence="1 2">
    <name type="scientific">Gigaspora margarita</name>
    <dbReference type="NCBI Taxonomy" id="4874"/>
    <lineage>
        <taxon>Eukaryota</taxon>
        <taxon>Fungi</taxon>
        <taxon>Fungi incertae sedis</taxon>
        <taxon>Mucoromycota</taxon>
        <taxon>Glomeromycotina</taxon>
        <taxon>Glomeromycetes</taxon>
        <taxon>Diversisporales</taxon>
        <taxon>Gigasporaceae</taxon>
        <taxon>Gigaspora</taxon>
    </lineage>
</organism>
<reference evidence="1 2" key="1">
    <citation type="journal article" date="2019" name="Environ. Microbiol.">
        <title>At the nexus of three kingdoms: the genome of the mycorrhizal fungus Gigaspora margarita provides insights into plant, endobacterial and fungal interactions.</title>
        <authorList>
            <person name="Venice F."/>
            <person name="Ghignone S."/>
            <person name="Salvioli di Fossalunga A."/>
            <person name="Amselem J."/>
            <person name="Novero M."/>
            <person name="Xianan X."/>
            <person name="Sedzielewska Toro K."/>
            <person name="Morin E."/>
            <person name="Lipzen A."/>
            <person name="Grigoriev I.V."/>
            <person name="Henrissat B."/>
            <person name="Martin F.M."/>
            <person name="Bonfante P."/>
        </authorList>
    </citation>
    <scope>NUCLEOTIDE SEQUENCE [LARGE SCALE GENOMIC DNA]</scope>
    <source>
        <strain evidence="1 2">BEG34</strain>
    </source>
</reference>
<dbReference type="EMBL" id="WTPW01001338">
    <property type="protein sequence ID" value="KAF0441540.1"/>
    <property type="molecule type" value="Genomic_DNA"/>
</dbReference>
<protein>
    <submittedName>
        <fullName evidence="1">Hsp70 family protein</fullName>
    </submittedName>
</protein>
<keyword evidence="2" id="KW-1185">Reference proteome</keyword>
<sequence>MTGIIPVKDSTYYYRIKFPNNIHLDSDNYKIFGKLTAKNDEPIDASIIKFQSMGVSGFSVIIENFDIIRKFKDSQITWIMVGIPANIGFYSRHTRDISIFALGSHSFKYYEKLEFSLKIPEDLPSTSVMCMSIIHPSSHCRMKFKIQNYNENNNKINILLTDDENSGSEYSKNSDEIPETFNNYNLISEDSNVRGYVLHWCFFPINYEVKETDVNPGSAKTTIRLNRIGYVYQNINSSQEKKIESKDIFDPGYVYLKINNKISRTVFY</sequence>
<dbReference type="Proteomes" id="UP000439903">
    <property type="component" value="Unassembled WGS sequence"/>
</dbReference>
<gene>
    <name evidence="1" type="ORF">F8M41_003787</name>
</gene>
<accession>A0A8H3XDQ2</accession>
<evidence type="ECO:0000313" key="2">
    <source>
        <dbReference type="Proteomes" id="UP000439903"/>
    </source>
</evidence>
<evidence type="ECO:0000313" key="1">
    <source>
        <dbReference type="EMBL" id="KAF0441540.1"/>
    </source>
</evidence>